<evidence type="ECO:0000313" key="1">
    <source>
        <dbReference type="EMBL" id="RFM34435.1"/>
    </source>
</evidence>
<accession>A0A3E1P2P5</accession>
<comment type="caution">
    <text evidence="1">The sequence shown here is derived from an EMBL/GenBank/DDBJ whole genome shotgun (WGS) entry which is preliminary data.</text>
</comment>
<proteinExistence type="predicted"/>
<dbReference type="EMBL" id="QTJV01000004">
    <property type="protein sequence ID" value="RFM34435.1"/>
    <property type="molecule type" value="Genomic_DNA"/>
</dbReference>
<dbReference type="Proteomes" id="UP000261174">
    <property type="component" value="Unassembled WGS sequence"/>
</dbReference>
<reference evidence="1 2" key="1">
    <citation type="submission" date="2018-08" db="EMBL/GenBank/DDBJ databases">
        <title>Chitinophaga sp. K20C18050901, a novel bacterium isolated from forest soil.</title>
        <authorList>
            <person name="Wang C."/>
        </authorList>
    </citation>
    <scope>NUCLEOTIDE SEQUENCE [LARGE SCALE GENOMIC DNA]</scope>
    <source>
        <strain evidence="1 2">K20C18050901</strain>
    </source>
</reference>
<organism evidence="1 2">
    <name type="scientific">Chitinophaga silvisoli</name>
    <dbReference type="NCBI Taxonomy" id="2291814"/>
    <lineage>
        <taxon>Bacteria</taxon>
        <taxon>Pseudomonadati</taxon>
        <taxon>Bacteroidota</taxon>
        <taxon>Chitinophagia</taxon>
        <taxon>Chitinophagales</taxon>
        <taxon>Chitinophagaceae</taxon>
        <taxon>Chitinophaga</taxon>
    </lineage>
</organism>
<evidence type="ECO:0000313" key="2">
    <source>
        <dbReference type="Proteomes" id="UP000261174"/>
    </source>
</evidence>
<name>A0A3E1P2P5_9BACT</name>
<gene>
    <name evidence="1" type="ORF">DXN04_14235</name>
</gene>
<dbReference type="AlphaFoldDB" id="A0A3E1P2P5"/>
<keyword evidence="2" id="KW-1185">Reference proteome</keyword>
<protein>
    <submittedName>
        <fullName evidence="1">Uncharacterized protein</fullName>
    </submittedName>
</protein>
<sequence length="63" mass="7419">MYILNKIHMVPIKRHIKVKGNFTDNPVLKEYWEKRRYALTKIGSQKKVTGKSLKSRTTGVQFI</sequence>